<name>A0A450XVW2_9GAMM</name>
<dbReference type="FunFam" id="3.90.640.10:FF:000003">
    <property type="entry name" value="Molecular chaperone DnaK"/>
    <property type="match status" value="1"/>
</dbReference>
<keyword evidence="2 5" id="KW-0547">Nucleotide-binding</keyword>
<reference evidence="7" key="1">
    <citation type="submission" date="2019-02" db="EMBL/GenBank/DDBJ databases">
        <authorList>
            <person name="Gruber-Vodicka R. H."/>
            <person name="Seah K. B. B."/>
        </authorList>
    </citation>
    <scope>NUCLEOTIDE SEQUENCE</scope>
    <source>
        <strain evidence="6">BECK_BZ197</strain>
        <strain evidence="8">BECK_BZ198</strain>
        <strain evidence="7">BECK_BZ199</strain>
    </source>
</reference>
<dbReference type="GO" id="GO:0140662">
    <property type="term" value="F:ATP-dependent protein folding chaperone"/>
    <property type="evidence" value="ECO:0007669"/>
    <property type="project" value="InterPro"/>
</dbReference>
<evidence type="ECO:0000313" key="7">
    <source>
        <dbReference type="EMBL" id="VFK33412.1"/>
    </source>
</evidence>
<dbReference type="PROSITE" id="PS00297">
    <property type="entry name" value="HSP70_1"/>
    <property type="match status" value="1"/>
</dbReference>
<dbReference type="EMBL" id="CAADGH010000044">
    <property type="protein sequence ID" value="VFK76154.1"/>
    <property type="molecule type" value="Genomic_DNA"/>
</dbReference>
<dbReference type="Gene3D" id="3.30.420.40">
    <property type="match status" value="2"/>
</dbReference>
<evidence type="ECO:0000313" key="8">
    <source>
        <dbReference type="EMBL" id="VFK76154.1"/>
    </source>
</evidence>
<protein>
    <submittedName>
        <fullName evidence="7">Molecular chaperone DnaK (HSP70)</fullName>
    </submittedName>
</protein>
<dbReference type="EMBL" id="CAADFQ010000045">
    <property type="protein sequence ID" value="VFK33412.1"/>
    <property type="molecule type" value="Genomic_DNA"/>
</dbReference>
<dbReference type="EMBL" id="CAADFO010000043">
    <property type="protein sequence ID" value="VFK28940.1"/>
    <property type="molecule type" value="Genomic_DNA"/>
</dbReference>
<dbReference type="PRINTS" id="PR00301">
    <property type="entry name" value="HEATSHOCK70"/>
</dbReference>
<dbReference type="SUPFAM" id="SSF53067">
    <property type="entry name" value="Actin-like ATPase domain"/>
    <property type="match status" value="2"/>
</dbReference>
<sequence>MKRVYGIDLGTTYSCIAWVDEHGKPVVIPNAEGEITTPSAVYFETADNIVVGQHAKDVAKVHEDRVVQTVKRVMGDPGWELEYFEHVYKPQEISALILRKLVGDAQAERGETIEDVVITCPAYFGATEKEATRQAGIIAGLNVLYVIPEPTAAAIAYGLALDQDQVVLVFDLGGGTFDVTVIKVSGGGIEVMATGGEKELGGKDWDDAIVTYFAQEFENQTGESVETLRSDLETYQELLLDAERCKRTLSNREKHTQRVRYGGESAAIELTREKFDEITASLLERTFSLTNEVLGRAREYGSENIDVVLLVGGSTYMPQIHDRVSREFSCEIKRIDPNQIVAKGAALFGYRCQLDQEIRIRVAEKTGVDAETVEIDDTPAEIHDEAVREVADAHGMALPNLKRLVDTEITNVTSKSFGLVVIGEDGTKGVTNMVLVDDKVPKLIARPFSTYEEGQNGVSIEVYENHDRQGEEVLLDLEQCTLLGAVELTFLRPLPKKSPLEVTFELTPDGLLKLHGRDLTTNQEIELEFKTESIMSSQEVDEARGKNLAMKVS</sequence>
<comment type="similarity">
    <text evidence="1 5">Belongs to the heat shock protein 70 family.</text>
</comment>
<dbReference type="PROSITE" id="PS01036">
    <property type="entry name" value="HSP70_3"/>
    <property type="match status" value="1"/>
</dbReference>
<dbReference type="AlphaFoldDB" id="A0A450XVW2"/>
<dbReference type="InterPro" id="IPR018181">
    <property type="entry name" value="Heat_shock_70_CS"/>
</dbReference>
<dbReference type="CDD" id="cd24029">
    <property type="entry name" value="ASKHA_NBD_HSP70_DnaK_HscA_HscC"/>
    <property type="match status" value="1"/>
</dbReference>
<dbReference type="InterPro" id="IPR029047">
    <property type="entry name" value="HSP70_peptide-bd_sf"/>
</dbReference>
<evidence type="ECO:0000256" key="4">
    <source>
        <dbReference type="ARBA" id="ARBA00023186"/>
    </source>
</evidence>
<dbReference type="Gene3D" id="3.90.640.10">
    <property type="entry name" value="Actin, Chain A, domain 4"/>
    <property type="match status" value="1"/>
</dbReference>
<dbReference type="InterPro" id="IPR043129">
    <property type="entry name" value="ATPase_NBD"/>
</dbReference>
<dbReference type="Gene3D" id="2.60.34.10">
    <property type="entry name" value="Substrate Binding Domain Of DNAk, Chain A, domain 1"/>
    <property type="match status" value="1"/>
</dbReference>
<dbReference type="FunFam" id="3.30.420.40:FF:000071">
    <property type="entry name" value="Molecular chaperone DnaK"/>
    <property type="match status" value="1"/>
</dbReference>
<keyword evidence="4" id="KW-0143">Chaperone</keyword>
<dbReference type="GO" id="GO:0005524">
    <property type="term" value="F:ATP binding"/>
    <property type="evidence" value="ECO:0007669"/>
    <property type="project" value="UniProtKB-KW"/>
</dbReference>
<evidence type="ECO:0000256" key="2">
    <source>
        <dbReference type="ARBA" id="ARBA00022741"/>
    </source>
</evidence>
<evidence type="ECO:0000313" key="6">
    <source>
        <dbReference type="EMBL" id="VFK28940.1"/>
    </source>
</evidence>
<dbReference type="PANTHER" id="PTHR19375">
    <property type="entry name" value="HEAT SHOCK PROTEIN 70KDA"/>
    <property type="match status" value="1"/>
</dbReference>
<organism evidence="7">
    <name type="scientific">Candidatus Kentrum sp. MB</name>
    <dbReference type="NCBI Taxonomy" id="2138164"/>
    <lineage>
        <taxon>Bacteria</taxon>
        <taxon>Pseudomonadati</taxon>
        <taxon>Pseudomonadota</taxon>
        <taxon>Gammaproteobacteria</taxon>
        <taxon>Candidatus Kentrum</taxon>
    </lineage>
</organism>
<dbReference type="SUPFAM" id="SSF100920">
    <property type="entry name" value="Heat shock protein 70kD (HSP70), peptide-binding domain"/>
    <property type="match status" value="1"/>
</dbReference>
<dbReference type="Pfam" id="PF00012">
    <property type="entry name" value="HSP70"/>
    <property type="match status" value="2"/>
</dbReference>
<gene>
    <name evidence="6" type="ORF">BECKMB1821G_GA0114241_104311</name>
    <name evidence="8" type="ORF">BECKMB1821H_GA0114242_104411</name>
    <name evidence="7" type="ORF">BECKMB1821I_GA0114274_104511</name>
</gene>
<evidence type="ECO:0000256" key="5">
    <source>
        <dbReference type="RuleBase" id="RU003322"/>
    </source>
</evidence>
<evidence type="ECO:0000256" key="1">
    <source>
        <dbReference type="ARBA" id="ARBA00007381"/>
    </source>
</evidence>
<accession>A0A450XVW2</accession>
<evidence type="ECO:0000256" key="3">
    <source>
        <dbReference type="ARBA" id="ARBA00022840"/>
    </source>
</evidence>
<dbReference type="PROSITE" id="PS00329">
    <property type="entry name" value="HSP70_2"/>
    <property type="match status" value="1"/>
</dbReference>
<dbReference type="InterPro" id="IPR013126">
    <property type="entry name" value="Hsp_70_fam"/>
</dbReference>
<keyword evidence="3 5" id="KW-0067">ATP-binding</keyword>
<proteinExistence type="inferred from homology"/>